<dbReference type="EMBL" id="HBUF01669149">
    <property type="protein sequence ID" value="CAG6790194.1"/>
    <property type="molecule type" value="Transcribed_RNA"/>
</dbReference>
<protein>
    <submittedName>
        <fullName evidence="2">Uncharacterized protein</fullName>
    </submittedName>
</protein>
<dbReference type="EMBL" id="HBUF01360342">
    <property type="protein sequence ID" value="CAG6720330.1"/>
    <property type="molecule type" value="Transcribed_RNA"/>
</dbReference>
<dbReference type="EMBL" id="HBUF01360344">
    <property type="protein sequence ID" value="CAG6720332.1"/>
    <property type="molecule type" value="Transcribed_RNA"/>
</dbReference>
<feature type="transmembrane region" description="Helical" evidence="1">
    <location>
        <begin position="159"/>
        <end position="180"/>
    </location>
</feature>
<reference evidence="2" key="1">
    <citation type="submission" date="2021-05" db="EMBL/GenBank/DDBJ databases">
        <authorList>
            <person name="Alioto T."/>
            <person name="Alioto T."/>
            <person name="Gomez Garrido J."/>
        </authorList>
    </citation>
    <scope>NUCLEOTIDE SEQUENCE</scope>
</reference>
<feature type="transmembrane region" description="Helical" evidence="1">
    <location>
        <begin position="128"/>
        <end position="147"/>
    </location>
</feature>
<dbReference type="EMBL" id="HBUF01360346">
    <property type="protein sequence ID" value="CAG6720334.1"/>
    <property type="molecule type" value="Transcribed_RNA"/>
</dbReference>
<dbReference type="EMBL" id="HBUF01186906">
    <property type="protein sequence ID" value="CAG6656998.1"/>
    <property type="molecule type" value="Transcribed_RNA"/>
</dbReference>
<evidence type="ECO:0000256" key="1">
    <source>
        <dbReference type="SAM" id="Phobius"/>
    </source>
</evidence>
<feature type="transmembrane region" description="Helical" evidence="1">
    <location>
        <begin position="52"/>
        <end position="72"/>
    </location>
</feature>
<dbReference type="EMBL" id="HBUF01085933">
    <property type="protein sequence ID" value="CAG6634360.1"/>
    <property type="molecule type" value="Transcribed_RNA"/>
</dbReference>
<keyword evidence="1" id="KW-0472">Membrane</keyword>
<proteinExistence type="predicted"/>
<name>A0A8D8Y6K2_9HEMI</name>
<organism evidence="2">
    <name type="scientific">Cacopsylla melanoneura</name>
    <dbReference type="NCBI Taxonomy" id="428564"/>
    <lineage>
        <taxon>Eukaryota</taxon>
        <taxon>Metazoa</taxon>
        <taxon>Ecdysozoa</taxon>
        <taxon>Arthropoda</taxon>
        <taxon>Hexapoda</taxon>
        <taxon>Insecta</taxon>
        <taxon>Pterygota</taxon>
        <taxon>Neoptera</taxon>
        <taxon>Paraneoptera</taxon>
        <taxon>Hemiptera</taxon>
        <taxon>Sternorrhyncha</taxon>
        <taxon>Psylloidea</taxon>
        <taxon>Psyllidae</taxon>
        <taxon>Psyllinae</taxon>
        <taxon>Cacopsylla</taxon>
    </lineage>
</organism>
<keyword evidence="1" id="KW-1133">Transmembrane helix</keyword>
<feature type="transmembrane region" description="Helical" evidence="1">
    <location>
        <begin position="84"/>
        <end position="108"/>
    </location>
</feature>
<dbReference type="AlphaFoldDB" id="A0A8D8Y6K2"/>
<dbReference type="EMBL" id="HBUF01085932">
    <property type="protein sequence ID" value="CAG6634359.1"/>
    <property type="molecule type" value="Transcribed_RNA"/>
</dbReference>
<accession>A0A8D8Y6K2</accession>
<dbReference type="EMBL" id="HBUF01186907">
    <property type="protein sequence ID" value="CAG6657000.1"/>
    <property type="molecule type" value="Transcribed_RNA"/>
</dbReference>
<keyword evidence="1" id="KW-0812">Transmembrane</keyword>
<dbReference type="EMBL" id="HBUF01186908">
    <property type="protein sequence ID" value="CAG6657002.1"/>
    <property type="molecule type" value="Transcribed_RNA"/>
</dbReference>
<evidence type="ECO:0000313" key="2">
    <source>
        <dbReference type="EMBL" id="CAG6720334.1"/>
    </source>
</evidence>
<sequence>MDVIFLLSVFSTPSNGISTGFEVWGPVAPNIFFNMSFGFIGPELWLPKFPNMFFISSSGLLLDLVCSLSGLPNTRFSKSSGLKAFLFGLLPNILFKISSGFGTFELRFPKFPNTFFIISSGFTNAEPLLLGLPTIFFTTLSMLTGVLNFSTDLSNRIPFVCFSFGISWSFLTASGLSLFTTSSLSMLSPL</sequence>
<dbReference type="EMBL" id="HBUF01360343">
    <property type="protein sequence ID" value="CAG6720331.1"/>
    <property type="molecule type" value="Transcribed_RNA"/>
</dbReference>
<dbReference type="EMBL" id="HBUF01669148">
    <property type="protein sequence ID" value="CAG6790193.1"/>
    <property type="molecule type" value="Transcribed_RNA"/>
</dbReference>